<accession>A0A8H7QN23</accession>
<dbReference type="OrthoDB" id="2282896at2759"/>
<dbReference type="SUPFAM" id="SSF81383">
    <property type="entry name" value="F-box domain"/>
    <property type="match status" value="1"/>
</dbReference>
<keyword evidence="2" id="KW-1185">Reference proteome</keyword>
<name>A0A8H7QN23_9FUNG</name>
<evidence type="ECO:0000313" key="2">
    <source>
        <dbReference type="Proteomes" id="UP000603453"/>
    </source>
</evidence>
<dbReference type="Gene3D" id="1.20.1280.50">
    <property type="match status" value="1"/>
</dbReference>
<gene>
    <name evidence="1" type="ORF">INT47_000472</name>
</gene>
<dbReference type="Proteomes" id="UP000603453">
    <property type="component" value="Unassembled WGS sequence"/>
</dbReference>
<reference evidence="1" key="1">
    <citation type="submission" date="2020-12" db="EMBL/GenBank/DDBJ databases">
        <title>Metabolic potential, ecology and presence of endohyphal bacteria is reflected in genomic diversity of Mucoromycotina.</title>
        <authorList>
            <person name="Muszewska A."/>
            <person name="Okrasinska A."/>
            <person name="Steczkiewicz K."/>
            <person name="Drgas O."/>
            <person name="Orlowska M."/>
            <person name="Perlinska-Lenart U."/>
            <person name="Aleksandrzak-Piekarczyk T."/>
            <person name="Szatraj K."/>
            <person name="Zielenkiewicz U."/>
            <person name="Pilsyk S."/>
            <person name="Malc E."/>
            <person name="Mieczkowski P."/>
            <person name="Kruszewska J.S."/>
            <person name="Biernat P."/>
            <person name="Pawlowska J."/>
        </authorList>
    </citation>
    <scope>NUCLEOTIDE SEQUENCE</scope>
    <source>
        <strain evidence="1">WA0000017839</strain>
    </source>
</reference>
<dbReference type="EMBL" id="JAEPRD010000173">
    <property type="protein sequence ID" value="KAG2195319.1"/>
    <property type="molecule type" value="Genomic_DNA"/>
</dbReference>
<protein>
    <recommendedName>
        <fullName evidence="3">F-box domain-containing protein</fullName>
    </recommendedName>
</protein>
<evidence type="ECO:0008006" key="3">
    <source>
        <dbReference type="Google" id="ProtNLM"/>
    </source>
</evidence>
<dbReference type="SUPFAM" id="SSF52047">
    <property type="entry name" value="RNI-like"/>
    <property type="match status" value="1"/>
</dbReference>
<proteinExistence type="predicted"/>
<sequence>MTRSFDNFPGEILNVVFAYLRSGLDLRSLSQCELVCKNWCLPAQHSLYTKVILQSVHQVETLIAALKNTSNSSPGRFTRTLEFYGDFEADENRVSSWVDSFIDIFPQAEAIFPLKSNPRFYNAIIKAYESGKWRHMRSFGTCPEESVEKHNMCALLHKDTLNILNLHDGKAITPEINLYNKLHFFSSLKQLYLETNHRSFYESVEHITENVQDLHLLSYGNLTGTNFDSLAPYKPVDLSSVIPQPNIKNLEMHTIGFESEDFLLYLMTKFPELYFLKINPDMGPIIRHDQLLDKIKSTKNSLSADIISKFMVYVTKCQSYNVKMLYTTVKADEILNKYWEQSEIDGPRMVAIAYTEASDWGNFDAQRVPNDTQMYINLTYSPETAERVISLNYKSWNVSLPHLDMLEKCGTGIDRLVFCLDPFKCANVAIGQNEQMNDMANGYFFSHIIEYCTRLQSLYICHSRIELFTSDQHSFINTCLTDLSLEHVYVSRYILSQISKRLPCLKRLSLVDLYTCKEEIQFEAARFNFVIDMPESSLRFFNLTNHFLDNVSITRYPTKILLKLSTEDGNLYYKHAPNRQIELMKKNFPRSIQDPVDTEPEKVVPVQLAKDSLAIPIEEKEYNDGLKSAKCANIHVKCRSMNYLALSLERINPLLSCVVILVDLATYKSMSNMSEDERLLVILNSFPF</sequence>
<dbReference type="AlphaFoldDB" id="A0A8H7QN23"/>
<organism evidence="1 2">
    <name type="scientific">Mucor saturninus</name>
    <dbReference type="NCBI Taxonomy" id="64648"/>
    <lineage>
        <taxon>Eukaryota</taxon>
        <taxon>Fungi</taxon>
        <taxon>Fungi incertae sedis</taxon>
        <taxon>Mucoromycota</taxon>
        <taxon>Mucoromycotina</taxon>
        <taxon>Mucoromycetes</taxon>
        <taxon>Mucorales</taxon>
        <taxon>Mucorineae</taxon>
        <taxon>Mucoraceae</taxon>
        <taxon>Mucor</taxon>
    </lineage>
</organism>
<evidence type="ECO:0000313" key="1">
    <source>
        <dbReference type="EMBL" id="KAG2195319.1"/>
    </source>
</evidence>
<comment type="caution">
    <text evidence="1">The sequence shown here is derived from an EMBL/GenBank/DDBJ whole genome shotgun (WGS) entry which is preliminary data.</text>
</comment>
<dbReference type="InterPro" id="IPR036047">
    <property type="entry name" value="F-box-like_dom_sf"/>
</dbReference>